<dbReference type="OrthoDB" id="3783802at2759"/>
<proteinExistence type="predicted"/>
<feature type="compositionally biased region" description="Basic and acidic residues" evidence="1">
    <location>
        <begin position="122"/>
        <end position="132"/>
    </location>
</feature>
<dbReference type="GeneID" id="80909804"/>
<dbReference type="RefSeq" id="XP_056072311.1">
    <property type="nucleotide sequence ID" value="XM_056215044.1"/>
</dbReference>
<evidence type="ECO:0000256" key="1">
    <source>
        <dbReference type="SAM" id="MobiDB-lite"/>
    </source>
</evidence>
<feature type="region of interest" description="Disordered" evidence="1">
    <location>
        <begin position="94"/>
        <end position="132"/>
    </location>
</feature>
<accession>A0A9W8XM84</accession>
<keyword evidence="2" id="KW-0472">Membrane</keyword>
<feature type="compositionally biased region" description="Low complexity" evidence="1">
    <location>
        <begin position="179"/>
        <end position="201"/>
    </location>
</feature>
<comment type="caution">
    <text evidence="3">The sequence shown here is derived from an EMBL/GenBank/DDBJ whole genome shotgun (WGS) entry which is preliminary data.</text>
</comment>
<protein>
    <submittedName>
        <fullName evidence="3">Uncharacterized protein</fullName>
    </submittedName>
</protein>
<dbReference type="AlphaFoldDB" id="A0A9W8XM84"/>
<sequence length="267" mass="29472">MRRPEIYRLPSREQLSFQHTLALNLWPVLSTKMAPLPADNQTIDQESTSKDGGKSWTTATIVVGAVFLFLLLAFIATMIVFYIHKRKLRSKLPAEHRPRSYHPFRTETTDKSSLLAGAQTPDEEHSSMYSRERSSVSVYVDAEPPVGKRVSSQSMETVSLIPLHVTPAGRQESLAGEISNGSGVSALSSSSRYSRGSLSLSPMSPVHQEDGDLGTRPNRLRSTSTSSVRYYSGLPDNNTWKTSNTPDINAASQQPPEIPKIVHTFSD</sequence>
<feature type="compositionally biased region" description="Low complexity" evidence="1">
    <location>
        <begin position="221"/>
        <end position="232"/>
    </location>
</feature>
<keyword evidence="2" id="KW-0812">Transmembrane</keyword>
<keyword evidence="2" id="KW-1133">Transmembrane helix</keyword>
<feature type="compositionally biased region" description="Basic and acidic residues" evidence="1">
    <location>
        <begin position="94"/>
        <end position="110"/>
    </location>
</feature>
<name>A0A9W8XM84_9PLEO</name>
<feature type="transmembrane region" description="Helical" evidence="2">
    <location>
        <begin position="58"/>
        <end position="83"/>
    </location>
</feature>
<keyword evidence="4" id="KW-1185">Reference proteome</keyword>
<organism evidence="3 4">
    <name type="scientific">Didymosphaeria variabile</name>
    <dbReference type="NCBI Taxonomy" id="1932322"/>
    <lineage>
        <taxon>Eukaryota</taxon>
        <taxon>Fungi</taxon>
        <taxon>Dikarya</taxon>
        <taxon>Ascomycota</taxon>
        <taxon>Pezizomycotina</taxon>
        <taxon>Dothideomycetes</taxon>
        <taxon>Pleosporomycetidae</taxon>
        <taxon>Pleosporales</taxon>
        <taxon>Massarineae</taxon>
        <taxon>Didymosphaeriaceae</taxon>
        <taxon>Didymosphaeria</taxon>
    </lineage>
</organism>
<feature type="region of interest" description="Disordered" evidence="1">
    <location>
        <begin position="175"/>
        <end position="267"/>
    </location>
</feature>
<reference evidence="3" key="1">
    <citation type="submission" date="2022-10" db="EMBL/GenBank/DDBJ databases">
        <title>Tapping the CABI collections for fungal endophytes: first genome assemblies for Collariella, Neodidymelliopsis, Ascochyta clinopodiicola, Didymella pomorum, Didymosphaeria variabile, Neocosmospora piperis and Neocucurbitaria cava.</title>
        <authorList>
            <person name="Hill R."/>
        </authorList>
    </citation>
    <scope>NUCLEOTIDE SEQUENCE</scope>
    <source>
        <strain evidence="3">IMI 356815</strain>
    </source>
</reference>
<evidence type="ECO:0000256" key="2">
    <source>
        <dbReference type="SAM" id="Phobius"/>
    </source>
</evidence>
<dbReference type="Proteomes" id="UP001140513">
    <property type="component" value="Unassembled WGS sequence"/>
</dbReference>
<dbReference type="EMBL" id="JAPEUX010000004">
    <property type="protein sequence ID" value="KAJ4354537.1"/>
    <property type="molecule type" value="Genomic_DNA"/>
</dbReference>
<feature type="compositionally biased region" description="Polar residues" evidence="1">
    <location>
        <begin position="235"/>
        <end position="255"/>
    </location>
</feature>
<gene>
    <name evidence="3" type="ORF">N0V89_006274</name>
</gene>
<evidence type="ECO:0000313" key="3">
    <source>
        <dbReference type="EMBL" id="KAJ4354537.1"/>
    </source>
</evidence>
<evidence type="ECO:0000313" key="4">
    <source>
        <dbReference type="Proteomes" id="UP001140513"/>
    </source>
</evidence>